<dbReference type="InterPro" id="IPR029071">
    <property type="entry name" value="Ubiquitin-like_domsf"/>
</dbReference>
<feature type="compositionally biased region" description="Polar residues" evidence="1">
    <location>
        <begin position="29"/>
        <end position="38"/>
    </location>
</feature>
<proteinExistence type="predicted"/>
<feature type="region of interest" description="Disordered" evidence="1">
    <location>
        <begin position="1"/>
        <end position="42"/>
    </location>
</feature>
<dbReference type="Gene3D" id="3.10.20.90">
    <property type="entry name" value="Phosphatidylinositol 3-kinase Catalytic Subunit, Chain A, domain 1"/>
    <property type="match status" value="1"/>
</dbReference>
<protein>
    <submittedName>
        <fullName evidence="2">Putative ubiquitin family protein</fullName>
    </submittedName>
</protein>
<sequence length="278" mass="31530">MPSKLNIFSKSSRSKSGDSTSYARLQDPRGSTESSAPLNESVDIAQEKQKAWEAMRQRQAEEFLAKQGYSATFPGFSPYRKKVMLGAPTNKILPTMANIIILVYNERRHLVPKPADYETLIDVARTKFPELEESKDDDVSFSFTPKWFDGEVELDLDALAEVHNRAILRVTTAASSQHPNDDDVEAQADGVAGPMPSKISPPLGWMRLKITYVPTIQKACYHIKPYTRMRKLMVKVATDFEFRLDNTCFFWEDEPLDIYDTLDGRGMGPNDLIQVRTR</sequence>
<organism evidence="2 3">
    <name type="scientific">Diaporthe ampelina</name>
    <dbReference type="NCBI Taxonomy" id="1214573"/>
    <lineage>
        <taxon>Eukaryota</taxon>
        <taxon>Fungi</taxon>
        <taxon>Dikarya</taxon>
        <taxon>Ascomycota</taxon>
        <taxon>Pezizomycotina</taxon>
        <taxon>Sordariomycetes</taxon>
        <taxon>Sordariomycetidae</taxon>
        <taxon>Diaporthales</taxon>
        <taxon>Diaporthaceae</taxon>
        <taxon>Diaporthe</taxon>
    </lineage>
</organism>
<dbReference type="CDD" id="cd01763">
    <property type="entry name" value="Ubl_SUMO_like"/>
    <property type="match status" value="1"/>
</dbReference>
<gene>
    <name evidence="2" type="ORF">UCDDA912_g09357</name>
</gene>
<evidence type="ECO:0000313" key="2">
    <source>
        <dbReference type="EMBL" id="KKY30686.1"/>
    </source>
</evidence>
<accession>A0A0G2F8Z4</accession>
<dbReference type="SUPFAM" id="SSF54236">
    <property type="entry name" value="Ubiquitin-like"/>
    <property type="match status" value="1"/>
</dbReference>
<dbReference type="EMBL" id="LCUC01000454">
    <property type="protein sequence ID" value="KKY30686.1"/>
    <property type="molecule type" value="Genomic_DNA"/>
</dbReference>
<evidence type="ECO:0000256" key="1">
    <source>
        <dbReference type="SAM" id="MobiDB-lite"/>
    </source>
</evidence>
<evidence type="ECO:0000313" key="3">
    <source>
        <dbReference type="Proteomes" id="UP000034680"/>
    </source>
</evidence>
<dbReference type="Proteomes" id="UP000034680">
    <property type="component" value="Unassembled WGS sequence"/>
</dbReference>
<comment type="caution">
    <text evidence="2">The sequence shown here is derived from an EMBL/GenBank/DDBJ whole genome shotgun (WGS) entry which is preliminary data.</text>
</comment>
<reference evidence="2 3" key="2">
    <citation type="submission" date="2015-05" db="EMBL/GenBank/DDBJ databases">
        <authorList>
            <person name="Morales-Cruz A."/>
            <person name="Amrine K.C."/>
            <person name="Cantu D."/>
        </authorList>
    </citation>
    <scope>NUCLEOTIDE SEQUENCE [LARGE SCALE GENOMIC DNA]</scope>
    <source>
        <strain evidence="2">DA912</strain>
    </source>
</reference>
<name>A0A0G2F8Z4_9PEZI</name>
<dbReference type="OrthoDB" id="5230874at2759"/>
<dbReference type="AlphaFoldDB" id="A0A0G2F8Z4"/>
<reference evidence="2 3" key="1">
    <citation type="submission" date="2015-05" db="EMBL/GenBank/DDBJ databases">
        <title>Distinctive expansion of gene families associated with plant cell wall degradation and secondary metabolism in the genomes of grapevine trunk pathogens.</title>
        <authorList>
            <person name="Lawrence D.P."/>
            <person name="Travadon R."/>
            <person name="Rolshausen P.E."/>
            <person name="Baumgartner K."/>
        </authorList>
    </citation>
    <scope>NUCLEOTIDE SEQUENCE [LARGE SCALE GENOMIC DNA]</scope>
    <source>
        <strain evidence="2">DA912</strain>
    </source>
</reference>
<keyword evidence="3" id="KW-1185">Reference proteome</keyword>